<dbReference type="Pfam" id="PF05930">
    <property type="entry name" value="Phage_AlpA"/>
    <property type="match status" value="1"/>
</dbReference>
<organism evidence="2 3">
    <name type="scientific">Pseudomonas veronii</name>
    <dbReference type="NCBI Taxonomy" id="76761"/>
    <lineage>
        <taxon>Bacteria</taxon>
        <taxon>Pseudomonadati</taxon>
        <taxon>Pseudomonadota</taxon>
        <taxon>Gammaproteobacteria</taxon>
        <taxon>Pseudomonadales</taxon>
        <taxon>Pseudomonadaceae</taxon>
        <taxon>Pseudomonas</taxon>
    </lineage>
</organism>
<evidence type="ECO:0000256" key="1">
    <source>
        <dbReference type="SAM" id="MobiDB-lite"/>
    </source>
</evidence>
<proteinExistence type="predicted"/>
<name>A0A432BHY9_PSEVE</name>
<dbReference type="EMBL" id="VWXT01000424">
    <property type="protein sequence ID" value="KAA6173269.1"/>
    <property type="molecule type" value="Genomic_DNA"/>
</dbReference>
<dbReference type="PANTHER" id="PTHR36154:SF1">
    <property type="entry name" value="DNA-BINDING TRANSCRIPTIONAL ACTIVATOR ALPA"/>
    <property type="match status" value="1"/>
</dbReference>
<protein>
    <submittedName>
        <fullName evidence="2">AlpA family phage regulatory protein</fullName>
    </submittedName>
</protein>
<evidence type="ECO:0000313" key="2">
    <source>
        <dbReference type="EMBL" id="KAA6173269.1"/>
    </source>
</evidence>
<feature type="compositionally biased region" description="Polar residues" evidence="1">
    <location>
        <begin position="15"/>
        <end position="31"/>
    </location>
</feature>
<dbReference type="PANTHER" id="PTHR36154">
    <property type="entry name" value="DNA-BINDING TRANSCRIPTIONAL ACTIVATOR ALPA"/>
    <property type="match status" value="1"/>
</dbReference>
<dbReference type="Proteomes" id="UP000323909">
    <property type="component" value="Unassembled WGS sequence"/>
</dbReference>
<dbReference type="InterPro" id="IPR010260">
    <property type="entry name" value="AlpA"/>
</dbReference>
<reference evidence="2 3" key="1">
    <citation type="submission" date="2019-09" db="EMBL/GenBank/DDBJ databases">
        <title>Genomic sequencing of 4 copper resistant soil isolates.</title>
        <authorList>
            <person name="Havryliuk O."/>
        </authorList>
    </citation>
    <scope>NUCLEOTIDE SEQUENCE [LARGE SCALE GENOMIC DNA]</scope>
    <source>
        <strain evidence="2 3">UKR4</strain>
    </source>
</reference>
<evidence type="ECO:0000313" key="3">
    <source>
        <dbReference type="Proteomes" id="UP000323909"/>
    </source>
</evidence>
<comment type="caution">
    <text evidence="2">The sequence shown here is derived from an EMBL/GenBank/DDBJ whole genome shotgun (WGS) entry which is preliminary data.</text>
</comment>
<dbReference type="AlphaFoldDB" id="A0A432BHY9"/>
<accession>A0A432BHY9</accession>
<gene>
    <name evidence="2" type="ORF">F3K53_23590</name>
</gene>
<sequence>MAVKKHKSTLHQGERYTNTHNSLSEQHLNQTKTHKEELSKSKIIRLSQLTEMLSISRSCIYDWLNPSSPRHDPSFPKQVRLSGRSSGGAVGWRLESIMAWLDSRD</sequence>
<dbReference type="InterPro" id="IPR052931">
    <property type="entry name" value="Prophage_regulatory_activator"/>
</dbReference>
<feature type="region of interest" description="Disordered" evidence="1">
    <location>
        <begin position="1"/>
        <end position="40"/>
    </location>
</feature>